<organism evidence="8 9">
    <name type="scientific">Anaerobacillus alkaliphilus</name>
    <dbReference type="NCBI Taxonomy" id="1548597"/>
    <lineage>
        <taxon>Bacteria</taxon>
        <taxon>Bacillati</taxon>
        <taxon>Bacillota</taxon>
        <taxon>Bacilli</taxon>
        <taxon>Bacillales</taxon>
        <taxon>Bacillaceae</taxon>
        <taxon>Anaerobacillus</taxon>
    </lineage>
</organism>
<keyword evidence="7" id="KW-0998">Cell outer membrane</keyword>
<reference evidence="8 9" key="1">
    <citation type="journal article" date="2019" name="Int. J. Syst. Evol. Microbiol.">
        <title>Anaerobacillus alkaliphilus sp. nov., a novel alkaliphilic and moderately halophilic bacterium.</title>
        <authorList>
            <person name="Borsodi A.K."/>
            <person name="Aszalos J.M."/>
            <person name="Bihari P."/>
            <person name="Nagy I."/>
            <person name="Schumann P."/>
            <person name="Sproer C."/>
            <person name="Kovacs A.L."/>
            <person name="Boka K."/>
            <person name="Dobosy P."/>
            <person name="Ovari M."/>
            <person name="Szili-Kovacs T."/>
            <person name="Toth E."/>
        </authorList>
    </citation>
    <scope>NUCLEOTIDE SEQUENCE [LARGE SCALE GENOMIC DNA]</scope>
    <source>
        <strain evidence="8 9">B16-10</strain>
    </source>
</reference>
<evidence type="ECO:0000313" key="8">
    <source>
        <dbReference type="EMBL" id="RXJ00746.1"/>
    </source>
</evidence>
<dbReference type="EMBL" id="QOUX01000037">
    <property type="protein sequence ID" value="RXJ00746.1"/>
    <property type="molecule type" value="Genomic_DNA"/>
</dbReference>
<keyword evidence="5" id="KW-0732">Signal</keyword>
<proteinExistence type="predicted"/>
<evidence type="ECO:0000256" key="1">
    <source>
        <dbReference type="ARBA" id="ARBA00004196"/>
    </source>
</evidence>
<evidence type="ECO:0000256" key="7">
    <source>
        <dbReference type="ARBA" id="ARBA00023237"/>
    </source>
</evidence>
<dbReference type="InterPro" id="IPR003368">
    <property type="entry name" value="POMP_repeat"/>
</dbReference>
<gene>
    <name evidence="8" type="ORF">DS745_11440</name>
</gene>
<evidence type="ECO:0000256" key="2">
    <source>
        <dbReference type="ARBA" id="ARBA00004442"/>
    </source>
</evidence>
<dbReference type="NCBIfam" id="TIGR01376">
    <property type="entry name" value="POMP_repeat"/>
    <property type="match status" value="1"/>
</dbReference>
<dbReference type="GO" id="GO:0009279">
    <property type="term" value="C:cell outer membrane"/>
    <property type="evidence" value="ECO:0007669"/>
    <property type="project" value="UniProtKB-SubCell"/>
</dbReference>
<dbReference type="GO" id="GO:0005576">
    <property type="term" value="C:extracellular region"/>
    <property type="evidence" value="ECO:0007669"/>
    <property type="project" value="UniProtKB-SubCell"/>
</dbReference>
<comment type="subcellular location">
    <subcellularLocation>
        <location evidence="1">Cell envelope</location>
    </subcellularLocation>
    <subcellularLocation>
        <location evidence="2">Cell outer membrane</location>
    </subcellularLocation>
    <subcellularLocation>
        <location evidence="3">Secreted</location>
    </subcellularLocation>
</comment>
<accession>A0A4Q0VT94</accession>
<keyword evidence="4" id="KW-0964">Secreted</keyword>
<evidence type="ECO:0000256" key="3">
    <source>
        <dbReference type="ARBA" id="ARBA00004613"/>
    </source>
</evidence>
<evidence type="ECO:0000256" key="4">
    <source>
        <dbReference type="ARBA" id="ARBA00022525"/>
    </source>
</evidence>
<keyword evidence="6" id="KW-0472">Membrane</keyword>
<evidence type="ECO:0000313" key="9">
    <source>
        <dbReference type="Proteomes" id="UP000290649"/>
    </source>
</evidence>
<name>A0A4Q0VT94_9BACI</name>
<keyword evidence="9" id="KW-1185">Reference proteome</keyword>
<evidence type="ECO:0000256" key="6">
    <source>
        <dbReference type="ARBA" id="ARBA00023136"/>
    </source>
</evidence>
<dbReference type="Proteomes" id="UP000290649">
    <property type="component" value="Unassembled WGS sequence"/>
</dbReference>
<sequence length="15" mass="1613">MAINNSAFQKGGVIY</sequence>
<protein>
    <submittedName>
        <fullName evidence="8">Uncharacterized protein</fullName>
    </submittedName>
</protein>
<comment type="caution">
    <text evidence="8">The sequence shown here is derived from an EMBL/GenBank/DDBJ whole genome shotgun (WGS) entry which is preliminary data.</text>
</comment>
<evidence type="ECO:0000256" key="5">
    <source>
        <dbReference type="ARBA" id="ARBA00022729"/>
    </source>
</evidence>